<feature type="transmembrane region" description="Helical" evidence="15">
    <location>
        <begin position="18"/>
        <end position="38"/>
    </location>
</feature>
<dbReference type="InterPro" id="IPR022920">
    <property type="entry name" value="Disulphide_bond_form_DsbB"/>
</dbReference>
<feature type="topological domain" description="Cytoplasmic" evidence="14">
    <location>
        <begin position="170"/>
        <end position="174"/>
    </location>
</feature>
<dbReference type="InterPro" id="IPR050183">
    <property type="entry name" value="DsbB"/>
</dbReference>
<dbReference type="HAMAP" id="MF_00286">
    <property type="entry name" value="DsbB"/>
    <property type="match status" value="1"/>
</dbReference>
<dbReference type="GO" id="GO:0006457">
    <property type="term" value="P:protein folding"/>
    <property type="evidence" value="ECO:0007669"/>
    <property type="project" value="InterPro"/>
</dbReference>
<evidence type="ECO:0000256" key="15">
    <source>
        <dbReference type="SAM" id="Phobius"/>
    </source>
</evidence>
<feature type="disulfide bond" description="Redox-active" evidence="14">
    <location>
        <begin position="45"/>
        <end position="48"/>
    </location>
</feature>
<feature type="transmembrane region" description="Helical" evidence="15">
    <location>
        <begin position="80"/>
        <end position="98"/>
    </location>
</feature>
<evidence type="ECO:0000256" key="2">
    <source>
        <dbReference type="ARBA" id="ARBA00008823"/>
    </source>
</evidence>
<comment type="similarity">
    <text evidence="2 14">Belongs to the DsbB family.</text>
</comment>
<sequence length="174" mass="19231">MLSKAVMVSHTKPEARTIFLLIFIGCASLVSYALYLQLVKNLLPCPLCVVQRIAYWSVGLTALLAFIHSPGVIGRRIYSGLLACFAVAGAVVALRHAWLVRYPEAFECGVSPEEEFLNALPLAQWWPGMFEANGDCADVTWQFASLTLPDWSAIFFMLFGGLAIHALLAVRNRR</sequence>
<dbReference type="GO" id="GO:0009055">
    <property type="term" value="F:electron transfer activity"/>
    <property type="evidence" value="ECO:0007669"/>
    <property type="project" value="UniProtKB-UniRule"/>
</dbReference>
<keyword evidence="4 14" id="KW-1003">Cell membrane</keyword>
<evidence type="ECO:0000256" key="4">
    <source>
        <dbReference type="ARBA" id="ARBA00022475"/>
    </source>
</evidence>
<evidence type="ECO:0000256" key="11">
    <source>
        <dbReference type="ARBA" id="ARBA00023157"/>
    </source>
</evidence>
<feature type="transmembrane region" description="Helical" evidence="15">
    <location>
        <begin position="53"/>
        <end position="73"/>
    </location>
</feature>
<comment type="subcellular location">
    <subcellularLocation>
        <location evidence="1">Cell inner membrane</location>
        <topology evidence="1">Multi-pass membrane protein</topology>
    </subcellularLocation>
    <subcellularLocation>
        <location evidence="14">Cell membrane</location>
        <topology evidence="14">Multi-pass membrane protein</topology>
    </subcellularLocation>
</comment>
<keyword evidence="9 14" id="KW-0560">Oxidoreductase</keyword>
<dbReference type="Pfam" id="PF02600">
    <property type="entry name" value="DsbB"/>
    <property type="match status" value="1"/>
</dbReference>
<feature type="topological domain" description="Cytoplasmic" evidence="14">
    <location>
        <begin position="1"/>
        <end position="18"/>
    </location>
</feature>
<keyword evidence="13 14" id="KW-0676">Redox-active center</keyword>
<keyword evidence="12 14" id="KW-0143">Chaperone</keyword>
<keyword evidence="6 14" id="KW-0812">Transmembrane</keyword>
<comment type="caution">
    <text evidence="14">Lacks conserved residue(s) required for the propagation of feature annotation.</text>
</comment>
<feature type="topological domain" description="Cytoplasmic" evidence="14">
    <location>
        <begin position="71"/>
        <end position="76"/>
    </location>
</feature>
<evidence type="ECO:0000313" key="16">
    <source>
        <dbReference type="EMBL" id="SFN26893.1"/>
    </source>
</evidence>
<keyword evidence="17" id="KW-1185">Reference proteome</keyword>
<feature type="topological domain" description="Periplasmic" evidence="14">
    <location>
        <begin position="36"/>
        <end position="53"/>
    </location>
</feature>
<dbReference type="STRING" id="1266925.GCA_000619905_00678"/>
<dbReference type="Proteomes" id="UP000183107">
    <property type="component" value="Unassembled WGS sequence"/>
</dbReference>
<protein>
    <recommendedName>
        <fullName evidence="14">Disulfide bond formation protein B</fullName>
    </recommendedName>
    <alternativeName>
        <fullName evidence="14">Disulfide oxidoreductase</fullName>
    </alternativeName>
</protein>
<evidence type="ECO:0000256" key="1">
    <source>
        <dbReference type="ARBA" id="ARBA00004429"/>
    </source>
</evidence>
<reference evidence="17" key="1">
    <citation type="submission" date="2016-10" db="EMBL/GenBank/DDBJ databases">
        <authorList>
            <person name="Varghese N."/>
        </authorList>
    </citation>
    <scope>NUCLEOTIDE SEQUENCE [LARGE SCALE GENOMIC DNA]</scope>
    <source>
        <strain evidence="17">Nsp8</strain>
    </source>
</reference>
<evidence type="ECO:0000256" key="10">
    <source>
        <dbReference type="ARBA" id="ARBA00023136"/>
    </source>
</evidence>
<evidence type="ECO:0000313" key="17">
    <source>
        <dbReference type="Proteomes" id="UP000183107"/>
    </source>
</evidence>
<evidence type="ECO:0000256" key="6">
    <source>
        <dbReference type="ARBA" id="ARBA00022692"/>
    </source>
</evidence>
<dbReference type="EMBL" id="FOVJ01000001">
    <property type="protein sequence ID" value="SFN26893.1"/>
    <property type="molecule type" value="Genomic_DNA"/>
</dbReference>
<dbReference type="InterPro" id="IPR003752">
    <property type="entry name" value="DiS_bond_form_DsbB/BdbC"/>
</dbReference>
<keyword evidence="5" id="KW-0997">Cell inner membrane</keyword>
<keyword evidence="8 14" id="KW-1133">Transmembrane helix</keyword>
<evidence type="ECO:0000256" key="13">
    <source>
        <dbReference type="ARBA" id="ARBA00023284"/>
    </source>
</evidence>
<dbReference type="Gene3D" id="1.20.1550.10">
    <property type="entry name" value="DsbB-like"/>
    <property type="match status" value="1"/>
</dbReference>
<dbReference type="SUPFAM" id="SSF158442">
    <property type="entry name" value="DsbB-like"/>
    <property type="match status" value="1"/>
</dbReference>
<evidence type="ECO:0000256" key="9">
    <source>
        <dbReference type="ARBA" id="ARBA00023002"/>
    </source>
</evidence>
<evidence type="ECO:0000256" key="14">
    <source>
        <dbReference type="HAMAP-Rule" id="MF_00286"/>
    </source>
</evidence>
<comment type="function">
    <text evidence="14">Required for disulfide bond formation in some periplasmic proteins. Acts by oxidizing the DsbA protein.</text>
</comment>
<accession>A0A1I4XNB4</accession>
<proteinExistence type="inferred from homology"/>
<dbReference type="GO" id="GO:0015035">
    <property type="term" value="F:protein-disulfide reductase activity"/>
    <property type="evidence" value="ECO:0007669"/>
    <property type="project" value="UniProtKB-UniRule"/>
</dbReference>
<evidence type="ECO:0000256" key="7">
    <source>
        <dbReference type="ARBA" id="ARBA00022982"/>
    </source>
</evidence>
<dbReference type="PANTHER" id="PTHR36570">
    <property type="entry name" value="DISULFIDE BOND FORMATION PROTEIN B"/>
    <property type="match status" value="1"/>
</dbReference>
<feature type="transmembrane region" description="Helical" evidence="15">
    <location>
        <begin position="151"/>
        <end position="170"/>
    </location>
</feature>
<dbReference type="GO" id="GO:0005886">
    <property type="term" value="C:plasma membrane"/>
    <property type="evidence" value="ECO:0007669"/>
    <property type="project" value="UniProtKB-SubCell"/>
</dbReference>
<name>A0A1I4XNB4_9PROT</name>
<evidence type="ECO:0000256" key="12">
    <source>
        <dbReference type="ARBA" id="ARBA00023186"/>
    </source>
</evidence>
<dbReference type="PANTHER" id="PTHR36570:SF3">
    <property type="entry name" value="DISULFIDE BOND FORMATION PROTEIN B"/>
    <property type="match status" value="1"/>
</dbReference>
<gene>
    <name evidence="14" type="primary">dsbB</name>
    <name evidence="16" type="ORF">SAMN05216386_0205</name>
</gene>
<evidence type="ECO:0000256" key="5">
    <source>
        <dbReference type="ARBA" id="ARBA00022519"/>
    </source>
</evidence>
<keyword evidence="7 14" id="KW-0249">Electron transport</keyword>
<dbReference type="AlphaFoldDB" id="A0A1I4XNB4"/>
<dbReference type="InterPro" id="IPR023380">
    <property type="entry name" value="DsbB-like_sf"/>
</dbReference>
<keyword evidence="10 14" id="KW-0472">Membrane</keyword>
<evidence type="ECO:0000256" key="3">
    <source>
        <dbReference type="ARBA" id="ARBA00022448"/>
    </source>
</evidence>
<organism evidence="16 17">
    <name type="scientific">Nitrosospira briensis</name>
    <dbReference type="NCBI Taxonomy" id="35799"/>
    <lineage>
        <taxon>Bacteria</taxon>
        <taxon>Pseudomonadati</taxon>
        <taxon>Pseudomonadota</taxon>
        <taxon>Betaproteobacteria</taxon>
        <taxon>Nitrosomonadales</taxon>
        <taxon>Nitrosomonadaceae</taxon>
        <taxon>Nitrosospira</taxon>
    </lineage>
</organism>
<keyword evidence="3 14" id="KW-0813">Transport</keyword>
<keyword evidence="11 14" id="KW-1015">Disulfide bond</keyword>
<evidence type="ECO:0000256" key="8">
    <source>
        <dbReference type="ARBA" id="ARBA00022989"/>
    </source>
</evidence>